<evidence type="ECO:0000313" key="2">
    <source>
        <dbReference type="EMBL" id="RQO86860.1"/>
    </source>
</evidence>
<keyword evidence="3" id="KW-1185">Reference proteome</keyword>
<dbReference type="Proteomes" id="UP000006729">
    <property type="component" value="Chromosome 2"/>
</dbReference>
<keyword evidence="1" id="KW-1133">Transmembrane helix</keyword>
<organism evidence="2 3">
    <name type="scientific">Populus trichocarpa</name>
    <name type="common">Western balsam poplar</name>
    <name type="synonym">Populus balsamifera subsp. trichocarpa</name>
    <dbReference type="NCBI Taxonomy" id="3694"/>
    <lineage>
        <taxon>Eukaryota</taxon>
        <taxon>Viridiplantae</taxon>
        <taxon>Streptophyta</taxon>
        <taxon>Embryophyta</taxon>
        <taxon>Tracheophyta</taxon>
        <taxon>Spermatophyta</taxon>
        <taxon>Magnoliopsida</taxon>
        <taxon>eudicotyledons</taxon>
        <taxon>Gunneridae</taxon>
        <taxon>Pentapetalae</taxon>
        <taxon>rosids</taxon>
        <taxon>fabids</taxon>
        <taxon>Malpighiales</taxon>
        <taxon>Salicaceae</taxon>
        <taxon>Saliceae</taxon>
        <taxon>Populus</taxon>
    </lineage>
</organism>
<dbReference type="EMBL" id="CM009291">
    <property type="protein sequence ID" value="RQO86860.1"/>
    <property type="molecule type" value="Genomic_DNA"/>
</dbReference>
<protein>
    <submittedName>
        <fullName evidence="2">Uncharacterized protein</fullName>
    </submittedName>
</protein>
<keyword evidence="1" id="KW-0472">Membrane</keyword>
<sequence length="100" mass="11300">MLCWVQVGRLFWGQVIGLFCIWGVLLRVQSGLIGFYTSMLLFIILRLRLSCVRYMSSLTEEIAFLRMLSSCAEESISAVHNNGTQHDGFLTPDIAKAEVQ</sequence>
<name>A0A3N7ERC7_POPTR</name>
<accession>A0A3N7ERC7</accession>
<evidence type="ECO:0000256" key="1">
    <source>
        <dbReference type="SAM" id="Phobius"/>
    </source>
</evidence>
<feature type="transmembrane region" description="Helical" evidence="1">
    <location>
        <begin position="31"/>
        <end position="49"/>
    </location>
</feature>
<dbReference type="InParanoid" id="A0A3N7ERC7"/>
<evidence type="ECO:0000313" key="3">
    <source>
        <dbReference type="Proteomes" id="UP000006729"/>
    </source>
</evidence>
<keyword evidence="1" id="KW-0812">Transmembrane</keyword>
<gene>
    <name evidence="2" type="ORF">POPTR_002G124250</name>
</gene>
<feature type="transmembrane region" description="Helical" evidence="1">
    <location>
        <begin position="7"/>
        <end position="25"/>
    </location>
</feature>
<dbReference type="Gramene" id="Potri.002G124250.1.v4.1">
    <property type="protein sequence ID" value="Potri.002G124250.1.v4.1"/>
    <property type="gene ID" value="Potri.002G124250.v4.1"/>
</dbReference>
<proteinExistence type="predicted"/>
<dbReference type="AlphaFoldDB" id="A0A3N7ERC7"/>
<reference evidence="2 3" key="1">
    <citation type="journal article" date="2006" name="Science">
        <title>The genome of black cottonwood, Populus trichocarpa (Torr. &amp; Gray).</title>
        <authorList>
            <person name="Tuskan G.A."/>
            <person name="Difazio S."/>
            <person name="Jansson S."/>
            <person name="Bohlmann J."/>
            <person name="Grigoriev I."/>
            <person name="Hellsten U."/>
            <person name="Putnam N."/>
            <person name="Ralph S."/>
            <person name="Rombauts S."/>
            <person name="Salamov A."/>
            <person name="Schein J."/>
            <person name="Sterck L."/>
            <person name="Aerts A."/>
            <person name="Bhalerao R.R."/>
            <person name="Bhalerao R.P."/>
            <person name="Blaudez D."/>
            <person name="Boerjan W."/>
            <person name="Brun A."/>
            <person name="Brunner A."/>
            <person name="Busov V."/>
            <person name="Campbell M."/>
            <person name="Carlson J."/>
            <person name="Chalot M."/>
            <person name="Chapman J."/>
            <person name="Chen G.L."/>
            <person name="Cooper D."/>
            <person name="Coutinho P.M."/>
            <person name="Couturier J."/>
            <person name="Covert S."/>
            <person name="Cronk Q."/>
            <person name="Cunningham R."/>
            <person name="Davis J."/>
            <person name="Degroeve S."/>
            <person name="Dejardin A."/>
            <person name="Depamphilis C."/>
            <person name="Detter J."/>
            <person name="Dirks B."/>
            <person name="Dubchak I."/>
            <person name="Duplessis S."/>
            <person name="Ehlting J."/>
            <person name="Ellis B."/>
            <person name="Gendler K."/>
            <person name="Goodstein D."/>
            <person name="Gribskov M."/>
            <person name="Grimwood J."/>
            <person name="Groover A."/>
            <person name="Gunter L."/>
            <person name="Hamberger B."/>
            <person name="Heinze B."/>
            <person name="Helariutta Y."/>
            <person name="Henrissat B."/>
            <person name="Holligan D."/>
            <person name="Holt R."/>
            <person name="Huang W."/>
            <person name="Islam-Faridi N."/>
            <person name="Jones S."/>
            <person name="Jones-Rhoades M."/>
            <person name="Jorgensen R."/>
            <person name="Joshi C."/>
            <person name="Kangasjarvi J."/>
            <person name="Karlsson J."/>
            <person name="Kelleher C."/>
            <person name="Kirkpatrick R."/>
            <person name="Kirst M."/>
            <person name="Kohler A."/>
            <person name="Kalluri U."/>
            <person name="Larimer F."/>
            <person name="Leebens-Mack J."/>
            <person name="Leple J.C."/>
            <person name="Locascio P."/>
            <person name="Lou Y."/>
            <person name="Lucas S."/>
            <person name="Martin F."/>
            <person name="Montanini B."/>
            <person name="Napoli C."/>
            <person name="Nelson D.R."/>
            <person name="Nelson C."/>
            <person name="Nieminen K."/>
            <person name="Nilsson O."/>
            <person name="Pereda V."/>
            <person name="Peter G."/>
            <person name="Philippe R."/>
            <person name="Pilate G."/>
            <person name="Poliakov A."/>
            <person name="Razumovskaya J."/>
            <person name="Richardson P."/>
            <person name="Rinaldi C."/>
            <person name="Ritland K."/>
            <person name="Rouze P."/>
            <person name="Ryaboy D."/>
            <person name="Schmutz J."/>
            <person name="Schrader J."/>
            <person name="Segerman B."/>
            <person name="Shin H."/>
            <person name="Siddiqui A."/>
            <person name="Sterky F."/>
            <person name="Terry A."/>
            <person name="Tsai C.J."/>
            <person name="Uberbacher E."/>
            <person name="Unneberg P."/>
            <person name="Vahala J."/>
            <person name="Wall K."/>
            <person name="Wessler S."/>
            <person name="Yang G."/>
            <person name="Yin T."/>
            <person name="Douglas C."/>
            <person name="Marra M."/>
            <person name="Sandberg G."/>
            <person name="Van de Peer Y."/>
            <person name="Rokhsar D."/>
        </authorList>
    </citation>
    <scope>NUCLEOTIDE SEQUENCE [LARGE SCALE GENOMIC DNA]</scope>
    <source>
        <strain evidence="3">cv. Nisqually</strain>
    </source>
</reference>